<dbReference type="EMBL" id="QLMG01000008">
    <property type="protein sequence ID" value="RAK19695.1"/>
    <property type="molecule type" value="Genomic_DNA"/>
</dbReference>
<gene>
    <name evidence="3" type="ORF">ATI53_100877</name>
</gene>
<reference evidence="3 4" key="1">
    <citation type="submission" date="2018-06" db="EMBL/GenBank/DDBJ databases">
        <title>Genomic Encyclopedia of Archaeal and Bacterial Type Strains, Phase II (KMG-II): from individual species to whole genera.</title>
        <authorList>
            <person name="Goeker M."/>
        </authorList>
    </citation>
    <scope>NUCLEOTIDE SEQUENCE [LARGE SCALE GENOMIC DNA]</scope>
    <source>
        <strain evidence="3 4">DSM 22011</strain>
    </source>
</reference>
<dbReference type="AlphaFoldDB" id="A0A327YIV7"/>
<keyword evidence="2" id="KW-0812">Transmembrane</keyword>
<feature type="region of interest" description="Disordered" evidence="1">
    <location>
        <begin position="1"/>
        <end position="86"/>
    </location>
</feature>
<comment type="caution">
    <text evidence="3">The sequence shown here is derived from an EMBL/GenBank/DDBJ whole genome shotgun (WGS) entry which is preliminary data.</text>
</comment>
<proteinExistence type="predicted"/>
<keyword evidence="4" id="KW-1185">Reference proteome</keyword>
<organism evidence="3 4">
    <name type="scientific">Salipiger aestuarii</name>
    <dbReference type="NCBI Taxonomy" id="568098"/>
    <lineage>
        <taxon>Bacteria</taxon>
        <taxon>Pseudomonadati</taxon>
        <taxon>Pseudomonadota</taxon>
        <taxon>Alphaproteobacteria</taxon>
        <taxon>Rhodobacterales</taxon>
        <taxon>Roseobacteraceae</taxon>
        <taxon>Salipiger</taxon>
    </lineage>
</organism>
<evidence type="ECO:0000313" key="4">
    <source>
        <dbReference type="Proteomes" id="UP000249165"/>
    </source>
</evidence>
<evidence type="ECO:0000256" key="2">
    <source>
        <dbReference type="SAM" id="Phobius"/>
    </source>
</evidence>
<sequence>MTGQNDTQAAGDTGGAEAARLREDIDAGATGEKVAFSDPAAAPLGTDAEAGGTPTSAAAMATARKAESAAQAAHHPKKTPAQLQRTARPGIVSMVVLGGALLFGLVLLWAGM</sequence>
<protein>
    <submittedName>
        <fullName evidence="3">Uncharacterized protein</fullName>
    </submittedName>
</protein>
<dbReference type="RefSeq" id="WP_009504794.1">
    <property type="nucleotide sequence ID" value="NZ_LIGK01000008.1"/>
</dbReference>
<keyword evidence="2" id="KW-1133">Transmembrane helix</keyword>
<feature type="transmembrane region" description="Helical" evidence="2">
    <location>
        <begin position="91"/>
        <end position="110"/>
    </location>
</feature>
<accession>A0A327YIV7</accession>
<dbReference type="OrthoDB" id="7306245at2"/>
<feature type="compositionally biased region" description="Polar residues" evidence="1">
    <location>
        <begin position="1"/>
        <end position="10"/>
    </location>
</feature>
<dbReference type="Proteomes" id="UP000249165">
    <property type="component" value="Unassembled WGS sequence"/>
</dbReference>
<keyword evidence="2" id="KW-0472">Membrane</keyword>
<name>A0A327YIV7_9RHOB</name>
<feature type="compositionally biased region" description="Low complexity" evidence="1">
    <location>
        <begin position="50"/>
        <end position="63"/>
    </location>
</feature>
<evidence type="ECO:0000256" key="1">
    <source>
        <dbReference type="SAM" id="MobiDB-lite"/>
    </source>
</evidence>
<evidence type="ECO:0000313" key="3">
    <source>
        <dbReference type="EMBL" id="RAK19695.1"/>
    </source>
</evidence>